<dbReference type="AlphaFoldDB" id="A0A964TCJ4"/>
<reference evidence="8" key="1">
    <citation type="submission" date="2020-01" db="EMBL/GenBank/DDBJ databases">
        <title>Muricauda ochracea sp. nov., isolated from a tidal flat of Garorim bay in Korea.</title>
        <authorList>
            <person name="Kim D."/>
            <person name="Yoo Y."/>
            <person name="Kim J.-J."/>
        </authorList>
    </citation>
    <scope>NUCLEOTIDE SEQUENCE</scope>
    <source>
        <strain evidence="8">JGD-17</strain>
    </source>
</reference>
<evidence type="ECO:0000256" key="2">
    <source>
        <dbReference type="ARBA" id="ARBA00005013"/>
    </source>
</evidence>
<proteinExistence type="inferred from homology"/>
<evidence type="ECO:0000259" key="7">
    <source>
        <dbReference type="SMART" id="SM00905"/>
    </source>
</evidence>
<dbReference type="Pfam" id="PF02152">
    <property type="entry name" value="FolB"/>
    <property type="match status" value="1"/>
</dbReference>
<dbReference type="SMART" id="SM00905">
    <property type="entry name" value="FolB"/>
    <property type="match status" value="1"/>
</dbReference>
<dbReference type="RefSeq" id="WP_166523095.1">
    <property type="nucleotide sequence ID" value="NZ_JAAABI010000002.1"/>
</dbReference>
<evidence type="ECO:0000256" key="6">
    <source>
        <dbReference type="RuleBase" id="RU362079"/>
    </source>
</evidence>
<dbReference type="EMBL" id="JAAABI010000002">
    <property type="protein sequence ID" value="NAY91686.1"/>
    <property type="molecule type" value="Genomic_DNA"/>
</dbReference>
<dbReference type="PANTHER" id="PTHR42844:SF1">
    <property type="entry name" value="DIHYDRONEOPTERIN ALDOLASE 1-RELATED"/>
    <property type="match status" value="1"/>
</dbReference>
<evidence type="ECO:0000256" key="5">
    <source>
        <dbReference type="ARBA" id="ARBA00023239"/>
    </source>
</evidence>
<dbReference type="EC" id="4.1.2.25" evidence="6"/>
<organism evidence="8 9">
    <name type="scientific">Flagellimonas ochracea</name>
    <dbReference type="NCBI Taxonomy" id="2696472"/>
    <lineage>
        <taxon>Bacteria</taxon>
        <taxon>Pseudomonadati</taxon>
        <taxon>Bacteroidota</taxon>
        <taxon>Flavobacteriia</taxon>
        <taxon>Flavobacteriales</taxon>
        <taxon>Flavobacteriaceae</taxon>
        <taxon>Flagellimonas</taxon>
    </lineage>
</organism>
<dbReference type="GO" id="GO:0046656">
    <property type="term" value="P:folic acid biosynthetic process"/>
    <property type="evidence" value="ECO:0007669"/>
    <property type="project" value="UniProtKB-UniRule"/>
</dbReference>
<dbReference type="SUPFAM" id="SSF55620">
    <property type="entry name" value="Tetrahydrobiopterin biosynthesis enzymes-like"/>
    <property type="match status" value="1"/>
</dbReference>
<accession>A0A964TCJ4</accession>
<dbReference type="Gene3D" id="3.30.1130.10">
    <property type="match status" value="1"/>
</dbReference>
<evidence type="ECO:0000313" key="9">
    <source>
        <dbReference type="Proteomes" id="UP000667650"/>
    </source>
</evidence>
<protein>
    <recommendedName>
        <fullName evidence="6">7,8-dihydroneopterin aldolase</fullName>
        <ecNumber evidence="6">4.1.2.25</ecNumber>
    </recommendedName>
</protein>
<comment type="caution">
    <text evidence="8">The sequence shown here is derived from an EMBL/GenBank/DDBJ whole genome shotgun (WGS) entry which is preliminary data.</text>
</comment>
<evidence type="ECO:0000313" key="8">
    <source>
        <dbReference type="EMBL" id="NAY91686.1"/>
    </source>
</evidence>
<gene>
    <name evidence="8" type="primary">folB</name>
    <name evidence="8" type="ORF">GTQ34_07130</name>
</gene>
<dbReference type="GO" id="GO:0046654">
    <property type="term" value="P:tetrahydrofolate biosynthetic process"/>
    <property type="evidence" value="ECO:0007669"/>
    <property type="project" value="UniProtKB-UniRule"/>
</dbReference>
<keyword evidence="5 6" id="KW-0456">Lyase</keyword>
<evidence type="ECO:0000256" key="4">
    <source>
        <dbReference type="ARBA" id="ARBA00022909"/>
    </source>
</evidence>
<dbReference type="InterPro" id="IPR006157">
    <property type="entry name" value="FolB_dom"/>
</dbReference>
<evidence type="ECO:0000256" key="1">
    <source>
        <dbReference type="ARBA" id="ARBA00001353"/>
    </source>
</evidence>
<evidence type="ECO:0000256" key="3">
    <source>
        <dbReference type="ARBA" id="ARBA00005708"/>
    </source>
</evidence>
<keyword evidence="9" id="KW-1185">Reference proteome</keyword>
<feature type="domain" description="Dihydroneopterin aldolase/epimerase" evidence="7">
    <location>
        <begin position="4"/>
        <end position="116"/>
    </location>
</feature>
<comment type="function">
    <text evidence="6">Catalyzes the conversion of 7,8-dihydroneopterin to 6-hydroxymethyl-7,8-dihydropterin.</text>
</comment>
<dbReference type="GO" id="GO:0004150">
    <property type="term" value="F:dihydroneopterin aldolase activity"/>
    <property type="evidence" value="ECO:0007669"/>
    <property type="project" value="UniProtKB-UniRule"/>
</dbReference>
<dbReference type="Proteomes" id="UP000667650">
    <property type="component" value="Unassembled WGS sequence"/>
</dbReference>
<comment type="similarity">
    <text evidence="3 6">Belongs to the DHNA family.</text>
</comment>
<sequence length="121" mass="13509">MGKIRLNNIRVHSNHGCLKEEMLIGSDYRVDLVVETDLSVPAKSDKLIETVDYVHLNNIVKDEMATRSNLLEHVAQRIISRIFQEIIEVTEVEVTVSKINPPIGGDVESVSAILSAKRSSK</sequence>
<keyword evidence="4 6" id="KW-0289">Folate biosynthesis</keyword>
<comment type="catalytic activity">
    <reaction evidence="1 6">
        <text>7,8-dihydroneopterin = 6-hydroxymethyl-7,8-dihydropterin + glycolaldehyde</text>
        <dbReference type="Rhea" id="RHEA:10540"/>
        <dbReference type="ChEBI" id="CHEBI:17001"/>
        <dbReference type="ChEBI" id="CHEBI:17071"/>
        <dbReference type="ChEBI" id="CHEBI:44841"/>
        <dbReference type="EC" id="4.1.2.25"/>
    </reaction>
</comment>
<comment type="pathway">
    <text evidence="2 6">Cofactor biosynthesis; tetrahydrofolate biosynthesis; 2-amino-4-hydroxy-6-hydroxymethyl-7,8-dihydropteridine diphosphate from 7,8-dihydroneopterin triphosphate: step 3/4.</text>
</comment>
<dbReference type="GO" id="GO:0005737">
    <property type="term" value="C:cytoplasm"/>
    <property type="evidence" value="ECO:0007669"/>
    <property type="project" value="TreeGrafter"/>
</dbReference>
<dbReference type="NCBIfam" id="TIGR00525">
    <property type="entry name" value="folB"/>
    <property type="match status" value="1"/>
</dbReference>
<dbReference type="InterPro" id="IPR043133">
    <property type="entry name" value="GTP-CH-I_C/QueF"/>
</dbReference>
<dbReference type="PANTHER" id="PTHR42844">
    <property type="entry name" value="DIHYDRONEOPTERIN ALDOLASE 1-RELATED"/>
    <property type="match status" value="1"/>
</dbReference>
<dbReference type="NCBIfam" id="TIGR00526">
    <property type="entry name" value="folB_dom"/>
    <property type="match status" value="1"/>
</dbReference>
<name>A0A964TCJ4_9FLAO</name>
<dbReference type="InterPro" id="IPR006156">
    <property type="entry name" value="Dihydroneopterin_aldolase"/>
</dbReference>